<sequence>QDLPPADISMSGKEQREVEKESYWTREQYIEWAEEFGKNEQWMNETFEFQKDGTTIMEENLYIFSTGIKHLPIGLIEVKGDLNISQNPSLKLDGYPKKVGGKFTCRLSAFSTLEGIPEEIGGSIGLDNNFLVSLVGLPEVVNGAFLLNDNDLVTLKGLSMKIHGDLILSSNASLVSLDALSGVRIDGDLYLYDILATEIPSKIEIKGSIWVRSSQTALALDAKKKGYDVRVQD</sequence>
<evidence type="ECO:0000313" key="2">
    <source>
        <dbReference type="Proteomes" id="UP000034746"/>
    </source>
</evidence>
<gene>
    <name evidence="1" type="ORF">UU48_C0018G0001</name>
</gene>
<reference evidence="1 2" key="1">
    <citation type="journal article" date="2015" name="Nature">
        <title>rRNA introns, odd ribosomes, and small enigmatic genomes across a large radiation of phyla.</title>
        <authorList>
            <person name="Brown C.T."/>
            <person name="Hug L.A."/>
            <person name="Thomas B.C."/>
            <person name="Sharon I."/>
            <person name="Castelle C.J."/>
            <person name="Singh A."/>
            <person name="Wilkins M.J."/>
            <person name="Williams K.H."/>
            <person name="Banfield J.F."/>
        </authorList>
    </citation>
    <scope>NUCLEOTIDE SEQUENCE [LARGE SCALE GENOMIC DNA]</scope>
</reference>
<evidence type="ECO:0000313" key="1">
    <source>
        <dbReference type="EMBL" id="KKR97211.1"/>
    </source>
</evidence>
<protein>
    <submittedName>
        <fullName evidence="1">Uncharacterized protein</fullName>
    </submittedName>
</protein>
<feature type="non-terminal residue" evidence="1">
    <location>
        <position position="1"/>
    </location>
</feature>
<comment type="caution">
    <text evidence="1">The sequence shown here is derived from an EMBL/GenBank/DDBJ whole genome shotgun (WGS) entry which is preliminary data.</text>
</comment>
<dbReference type="Proteomes" id="UP000034746">
    <property type="component" value="Unassembled WGS sequence"/>
</dbReference>
<dbReference type="AlphaFoldDB" id="A0A0G0VC61"/>
<dbReference type="EMBL" id="LCAU01000018">
    <property type="protein sequence ID" value="KKR97211.1"/>
    <property type="molecule type" value="Genomic_DNA"/>
</dbReference>
<accession>A0A0G0VC61</accession>
<name>A0A0G0VC61_9BACT</name>
<organism evidence="1 2">
    <name type="scientific">Candidatus Uhrbacteria bacterium GW2011_GWF2_41_16</name>
    <dbReference type="NCBI Taxonomy" id="1618997"/>
    <lineage>
        <taxon>Bacteria</taxon>
        <taxon>Candidatus Uhriibacteriota</taxon>
    </lineage>
</organism>
<proteinExistence type="predicted"/>